<feature type="chain" id="PRO_5010353993" description="Lipoprotein" evidence="1">
    <location>
        <begin position="24"/>
        <end position="170"/>
    </location>
</feature>
<feature type="signal peptide" evidence="1">
    <location>
        <begin position="1"/>
        <end position="23"/>
    </location>
</feature>
<dbReference type="InterPro" id="IPR045607">
    <property type="entry name" value="DUF6452"/>
</dbReference>
<organism evidence="2 3">
    <name type="scientific">Xylanibacter ruminicola</name>
    <name type="common">Prevotella ruminicola</name>
    <dbReference type="NCBI Taxonomy" id="839"/>
    <lineage>
        <taxon>Bacteria</taxon>
        <taxon>Pseudomonadati</taxon>
        <taxon>Bacteroidota</taxon>
        <taxon>Bacteroidia</taxon>
        <taxon>Bacteroidales</taxon>
        <taxon>Prevotellaceae</taxon>
        <taxon>Xylanibacter</taxon>
    </lineage>
</organism>
<sequence length="170" mass="19390">MMKRLVYLSLAALMVACSSVDCPVDRTVATLYQIRTSDGDELTITDTMTISTVNVDNEDVVLYSGRDSIIYNKGVGISQFNLPISYSHPEDVLLFKFEIANTDSLVRDTVWIKKDDYPHFESVDCNTTFFHTLTNVRYTHNYIDSIVINNPSVTYDSKTVHFYLYPKSDD</sequence>
<evidence type="ECO:0000313" key="3">
    <source>
        <dbReference type="Proteomes" id="UP000182257"/>
    </source>
</evidence>
<dbReference type="Pfam" id="PF20050">
    <property type="entry name" value="DUF6452"/>
    <property type="match status" value="1"/>
</dbReference>
<evidence type="ECO:0000313" key="2">
    <source>
        <dbReference type="EMBL" id="SEA81953.1"/>
    </source>
</evidence>
<name>A0A1H4EA85_XYLRU</name>
<gene>
    <name evidence="2" type="ORF">SAMN05216462_2676</name>
</gene>
<evidence type="ECO:0008006" key="4">
    <source>
        <dbReference type="Google" id="ProtNLM"/>
    </source>
</evidence>
<evidence type="ECO:0000256" key="1">
    <source>
        <dbReference type="SAM" id="SignalP"/>
    </source>
</evidence>
<reference evidence="2 3" key="1">
    <citation type="submission" date="2016-10" db="EMBL/GenBank/DDBJ databases">
        <authorList>
            <person name="de Groot N.N."/>
        </authorList>
    </citation>
    <scope>NUCLEOTIDE SEQUENCE [LARGE SCALE GENOMIC DNA]</scope>
    <source>
        <strain evidence="2 3">D31d</strain>
    </source>
</reference>
<dbReference type="PROSITE" id="PS51257">
    <property type="entry name" value="PROKAR_LIPOPROTEIN"/>
    <property type="match status" value="1"/>
</dbReference>
<proteinExistence type="predicted"/>
<dbReference type="RefSeq" id="WP_074761932.1">
    <property type="nucleotide sequence ID" value="NZ_FNRF01000005.1"/>
</dbReference>
<dbReference type="AlphaFoldDB" id="A0A1H4EA85"/>
<dbReference type="Proteomes" id="UP000182257">
    <property type="component" value="Unassembled WGS sequence"/>
</dbReference>
<protein>
    <recommendedName>
        <fullName evidence="4">Lipoprotein</fullName>
    </recommendedName>
</protein>
<dbReference type="EMBL" id="FNRF01000005">
    <property type="protein sequence ID" value="SEA81953.1"/>
    <property type="molecule type" value="Genomic_DNA"/>
</dbReference>
<accession>A0A1H4EA85</accession>
<keyword evidence="1" id="KW-0732">Signal</keyword>